<reference evidence="1" key="1">
    <citation type="journal article" date="2015" name="Nature">
        <title>Complex archaea that bridge the gap between prokaryotes and eukaryotes.</title>
        <authorList>
            <person name="Spang A."/>
            <person name="Saw J.H."/>
            <person name="Jorgensen S.L."/>
            <person name="Zaremba-Niedzwiedzka K."/>
            <person name="Martijn J."/>
            <person name="Lind A.E."/>
            <person name="van Eijk R."/>
            <person name="Schleper C."/>
            <person name="Guy L."/>
            <person name="Ettema T.J."/>
        </authorList>
    </citation>
    <scope>NUCLEOTIDE SEQUENCE</scope>
</reference>
<organism evidence="1">
    <name type="scientific">marine sediment metagenome</name>
    <dbReference type="NCBI Taxonomy" id="412755"/>
    <lineage>
        <taxon>unclassified sequences</taxon>
        <taxon>metagenomes</taxon>
        <taxon>ecological metagenomes</taxon>
    </lineage>
</organism>
<dbReference type="EMBL" id="LAZR01048046">
    <property type="protein sequence ID" value="KKK92815.1"/>
    <property type="molecule type" value="Genomic_DNA"/>
</dbReference>
<proteinExistence type="predicted"/>
<accession>A0A0F9A3T3</accession>
<protein>
    <submittedName>
        <fullName evidence="1">Uncharacterized protein</fullName>
    </submittedName>
</protein>
<sequence>MGGTVKGRVDCVVGNAPDGNRNFWVNTKQFFDDLETAGYGAIVASNWGATSSPPYVSATGFDFHDGGDPAGDNAFFVFEWGISASRPGGGSVLGKYYTLCQWADVEPFGDPPGDPGKIKGALLDGVGFQTAFLEDGTSPWNGGPEIVGTNTSSSVDTSSNDTIRMRKDGGAYADYVVTSGASTAKTVIRDDLNTLWAAEPWTADIVGTNQLRIRTDADGSNLDLDTFANGCLLSTPLGLDDGATYTPATVGRR</sequence>
<gene>
    <name evidence="1" type="ORF">LCGC14_2699170</name>
</gene>
<dbReference type="AlphaFoldDB" id="A0A0F9A3T3"/>
<evidence type="ECO:0000313" key="1">
    <source>
        <dbReference type="EMBL" id="KKK92815.1"/>
    </source>
</evidence>
<comment type="caution">
    <text evidence="1">The sequence shown here is derived from an EMBL/GenBank/DDBJ whole genome shotgun (WGS) entry which is preliminary data.</text>
</comment>
<name>A0A0F9A3T3_9ZZZZ</name>